<keyword evidence="2 7" id="KW-0808">Transferase</keyword>
<keyword evidence="9" id="KW-0460">Magnesium</keyword>
<evidence type="ECO:0000256" key="1">
    <source>
        <dbReference type="ARBA" id="ARBA00006219"/>
    </source>
</evidence>
<dbReference type="InterPro" id="IPR051678">
    <property type="entry name" value="AGP_Transferase"/>
</dbReference>
<keyword evidence="13" id="KW-1185">Reference proteome</keyword>
<keyword evidence="3 7" id="KW-0547">Nucleotide-binding</keyword>
<dbReference type="EMBL" id="AP022579">
    <property type="protein sequence ID" value="BBX88578.1"/>
    <property type="molecule type" value="Genomic_DNA"/>
</dbReference>
<feature type="binding site" evidence="9">
    <location>
        <position position="194"/>
    </location>
    <ligand>
        <name>Mg(2+)</name>
        <dbReference type="ChEBI" id="CHEBI:18420"/>
    </ligand>
</feature>
<dbReference type="CDD" id="cd05150">
    <property type="entry name" value="APH"/>
    <property type="match status" value="1"/>
</dbReference>
<evidence type="ECO:0000256" key="9">
    <source>
        <dbReference type="PIRSR" id="PIRSR000706-2"/>
    </source>
</evidence>
<dbReference type="AlphaFoldDB" id="A0AAX2ZV16"/>
<dbReference type="GO" id="GO:0016773">
    <property type="term" value="F:phosphotransferase activity, alcohol group as acceptor"/>
    <property type="evidence" value="ECO:0007669"/>
    <property type="project" value="InterPro"/>
</dbReference>
<name>A0AAX2ZV16_9MYCO</name>
<keyword evidence="6 7" id="KW-0046">Antibiotic resistance</keyword>
<comment type="similarity">
    <text evidence="1 7">Belongs to the aminoglycoside phosphotransferase family.</text>
</comment>
<evidence type="ECO:0000313" key="11">
    <source>
        <dbReference type="EMBL" id="BBX88578.1"/>
    </source>
</evidence>
<evidence type="ECO:0000256" key="2">
    <source>
        <dbReference type="ARBA" id="ARBA00022679"/>
    </source>
</evidence>
<dbReference type="PIRSF" id="PIRSF000706">
    <property type="entry name" value="Kanamycin_kin"/>
    <property type="match status" value="1"/>
</dbReference>
<reference evidence="12 14" key="3">
    <citation type="journal article" date="2022" name="BMC Genomics">
        <title>Comparative genome analysis of mycobacteria focusing on tRNA and non-coding RNA.</title>
        <authorList>
            <person name="Behra P.R.K."/>
            <person name="Pettersson B.M.F."/>
            <person name="Ramesh M."/>
            <person name="Das S."/>
            <person name="Dasgupta S."/>
            <person name="Kirsebom L.A."/>
        </authorList>
    </citation>
    <scope>NUCLEOTIDE SEQUENCE [LARGE SCALE GENOMIC DNA]</scope>
    <source>
        <strain evidence="12 14">DSM 44677</strain>
    </source>
</reference>
<gene>
    <name evidence="12" type="primary">aph(3'')</name>
    <name evidence="12" type="ORF">H5U98_26460</name>
    <name evidence="11" type="ORF">MBOE_02270</name>
</gene>
<dbReference type="GO" id="GO:0046677">
    <property type="term" value="P:response to antibiotic"/>
    <property type="evidence" value="ECO:0007669"/>
    <property type="project" value="UniProtKB-KW"/>
</dbReference>
<evidence type="ECO:0000256" key="7">
    <source>
        <dbReference type="PIRNR" id="PIRNR000706"/>
    </source>
</evidence>
<dbReference type="PANTHER" id="PTHR21310:SF41">
    <property type="entry name" value="3'-PHOSPHOTRANSFERASE, PUTATIVE-RELATED"/>
    <property type="match status" value="1"/>
</dbReference>
<dbReference type="Gene3D" id="3.90.1200.10">
    <property type="match status" value="1"/>
</dbReference>
<dbReference type="GO" id="GO:0046872">
    <property type="term" value="F:metal ion binding"/>
    <property type="evidence" value="ECO:0007669"/>
    <property type="project" value="UniProtKB-KW"/>
</dbReference>
<dbReference type="InterPro" id="IPR002575">
    <property type="entry name" value="Aminoglycoside_PTrfase"/>
</dbReference>
<dbReference type="GO" id="GO:0005524">
    <property type="term" value="F:ATP binding"/>
    <property type="evidence" value="ECO:0007669"/>
    <property type="project" value="UniProtKB-KW"/>
</dbReference>
<reference evidence="11" key="2">
    <citation type="submission" date="2020-02" db="EMBL/GenBank/DDBJ databases">
        <authorList>
            <person name="Matsumoto Y."/>
            <person name="Motooka D."/>
            <person name="Nakamura S."/>
        </authorList>
    </citation>
    <scope>NUCLEOTIDE SEQUENCE</scope>
    <source>
        <strain evidence="11">JCM 15653</strain>
    </source>
</reference>
<dbReference type="GO" id="GO:0016301">
    <property type="term" value="F:kinase activity"/>
    <property type="evidence" value="ECO:0007669"/>
    <property type="project" value="UniProtKB-KW"/>
</dbReference>
<dbReference type="Proteomes" id="UP001162885">
    <property type="component" value="Chromosome"/>
</dbReference>
<evidence type="ECO:0000313" key="12">
    <source>
        <dbReference type="EMBL" id="UNB98993.1"/>
    </source>
</evidence>
<dbReference type="InterPro" id="IPR011009">
    <property type="entry name" value="Kinase-like_dom_sf"/>
</dbReference>
<feature type="binding site" evidence="9">
    <location>
        <position position="179"/>
    </location>
    <ligand>
        <name>Mg(2+)</name>
        <dbReference type="ChEBI" id="CHEBI:18420"/>
    </ligand>
</feature>
<evidence type="ECO:0000256" key="5">
    <source>
        <dbReference type="ARBA" id="ARBA00022840"/>
    </source>
</evidence>
<keyword evidence="5 7" id="KW-0067">ATP-binding</keyword>
<dbReference type="PANTHER" id="PTHR21310">
    <property type="entry name" value="AMINOGLYCOSIDE PHOSPHOTRANSFERASE-RELATED-RELATED"/>
    <property type="match status" value="1"/>
</dbReference>
<evidence type="ECO:0000256" key="3">
    <source>
        <dbReference type="ARBA" id="ARBA00022741"/>
    </source>
</evidence>
<evidence type="ECO:0000313" key="13">
    <source>
        <dbReference type="Proteomes" id="UP000466683"/>
    </source>
</evidence>
<dbReference type="Proteomes" id="UP000466683">
    <property type="component" value="Chromosome"/>
</dbReference>
<keyword evidence="9" id="KW-0479">Metal-binding</keyword>
<dbReference type="SUPFAM" id="SSF56112">
    <property type="entry name" value="Protein kinase-like (PK-like)"/>
    <property type="match status" value="1"/>
</dbReference>
<dbReference type="InterPro" id="IPR024165">
    <property type="entry name" value="Kan/Strep_kinase"/>
</dbReference>
<evidence type="ECO:0000313" key="14">
    <source>
        <dbReference type="Proteomes" id="UP001162885"/>
    </source>
</evidence>
<dbReference type="Gene3D" id="3.30.200.20">
    <property type="entry name" value="Phosphorylase Kinase, domain 1"/>
    <property type="match status" value="1"/>
</dbReference>
<keyword evidence="4 7" id="KW-0418">Kinase</keyword>
<protein>
    <submittedName>
        <fullName evidence="12">APH(3'') family aminoglycoside O-phosphotransferase</fullName>
    </submittedName>
    <submittedName>
        <fullName evidence="11">Streptomycin phosphotransferase</fullName>
    </submittedName>
</protein>
<proteinExistence type="inferred from homology"/>
<accession>A0AAX2ZV16</accession>
<feature type="active site" description="Proton acceptor" evidence="8">
    <location>
        <position position="174"/>
    </location>
</feature>
<dbReference type="NCBIfam" id="NF032896">
    <property type="entry name" value="APH_3pp"/>
    <property type="match status" value="1"/>
</dbReference>
<sequence length="254" mass="27260">MTDWHPVSHGESGAGVFRSADGARYAKVVGPAAVADLAAERDRVAWVHGRGLPVPSLIDWDLTEDGGAVLITSAVGGVGADRLSETTLRSVWPAVVESVRALHGIAVDDCPFRRDLDEMLSWARSVVAVGAVNPEFLRAEDRDVSPAELLMRVEREADLRRRQEVADQVVCHGDLCLPNILIDPDRLTVEGFVDLGRLGVADRHADLALLLANTADSVPGFAEDAAAGLAAGYPAEVDPERLRFYLALDPLTWG</sequence>
<evidence type="ECO:0000256" key="8">
    <source>
        <dbReference type="PIRSR" id="PIRSR000706-1"/>
    </source>
</evidence>
<evidence type="ECO:0000259" key="10">
    <source>
        <dbReference type="Pfam" id="PF01636"/>
    </source>
</evidence>
<feature type="domain" description="Aminoglycoside phosphotransferase" evidence="10">
    <location>
        <begin position="4"/>
        <end position="238"/>
    </location>
</feature>
<reference evidence="11 13" key="1">
    <citation type="journal article" date="2019" name="Emerg. Microbes Infect.">
        <title>Comprehensive subspecies identification of 175 nontuberculous mycobacteria species based on 7547 genomic profiles.</title>
        <authorList>
            <person name="Matsumoto Y."/>
            <person name="Kinjo T."/>
            <person name="Motooka D."/>
            <person name="Nabeya D."/>
            <person name="Jung N."/>
            <person name="Uechi K."/>
            <person name="Horii T."/>
            <person name="Iida T."/>
            <person name="Fujita J."/>
            <person name="Nakamura S."/>
        </authorList>
    </citation>
    <scope>NUCLEOTIDE SEQUENCE [LARGE SCALE GENOMIC DNA]</scope>
    <source>
        <strain evidence="11 13">JCM 15653</strain>
    </source>
</reference>
<dbReference type="RefSeq" id="WP_077742476.1">
    <property type="nucleotide sequence ID" value="NZ_AP022579.1"/>
</dbReference>
<dbReference type="Pfam" id="PF01636">
    <property type="entry name" value="APH"/>
    <property type="match status" value="1"/>
</dbReference>
<evidence type="ECO:0000256" key="6">
    <source>
        <dbReference type="ARBA" id="ARBA00023251"/>
    </source>
</evidence>
<dbReference type="EMBL" id="CP060016">
    <property type="protein sequence ID" value="UNB98993.1"/>
    <property type="molecule type" value="Genomic_DNA"/>
</dbReference>
<organism evidence="12 14">
    <name type="scientific">Mycolicibacterium boenickei</name>
    <dbReference type="NCBI Taxonomy" id="146017"/>
    <lineage>
        <taxon>Bacteria</taxon>
        <taxon>Bacillati</taxon>
        <taxon>Actinomycetota</taxon>
        <taxon>Actinomycetes</taxon>
        <taxon>Mycobacteriales</taxon>
        <taxon>Mycobacteriaceae</taxon>
        <taxon>Mycolicibacterium</taxon>
    </lineage>
</organism>
<evidence type="ECO:0000256" key="4">
    <source>
        <dbReference type="ARBA" id="ARBA00022777"/>
    </source>
</evidence>